<dbReference type="AlphaFoldDB" id="A0A485LVV0"/>
<accession>A0A485LVV0</accession>
<evidence type="ECO:0000313" key="1">
    <source>
        <dbReference type="EMBL" id="VFU12246.1"/>
    </source>
</evidence>
<sequence length="62" mass="6911">MGLASSLWWSLNQCLRDRSHAGKGEFPAYGRAGSFQEGLMLMGVDLNYGTKRPFKEDVKKAC</sequence>
<reference evidence="1" key="1">
    <citation type="submission" date="2019-03" db="EMBL/GenBank/DDBJ databases">
        <authorList>
            <person name="Hao L."/>
        </authorList>
    </citation>
    <scope>NUCLEOTIDE SEQUENCE</scope>
</reference>
<name>A0A485LVV0_9ZZZZ</name>
<gene>
    <name evidence="1" type="ORF">SCFA_1600002</name>
</gene>
<proteinExistence type="predicted"/>
<dbReference type="EMBL" id="CAADRN010000069">
    <property type="protein sequence ID" value="VFU12246.1"/>
    <property type="molecule type" value="Genomic_DNA"/>
</dbReference>
<organism evidence="1">
    <name type="scientific">anaerobic digester metagenome</name>
    <dbReference type="NCBI Taxonomy" id="1263854"/>
    <lineage>
        <taxon>unclassified sequences</taxon>
        <taxon>metagenomes</taxon>
        <taxon>ecological metagenomes</taxon>
    </lineage>
</organism>
<protein>
    <submittedName>
        <fullName evidence="1">Uncharacterized protein</fullName>
    </submittedName>
</protein>